<proteinExistence type="predicted"/>
<feature type="compositionally biased region" description="Polar residues" evidence="1">
    <location>
        <begin position="57"/>
        <end position="76"/>
    </location>
</feature>
<protein>
    <submittedName>
        <fullName evidence="2 4">Uncharacterized protein</fullName>
    </submittedName>
</protein>
<feature type="region of interest" description="Disordered" evidence="1">
    <location>
        <begin position="1"/>
        <end position="20"/>
    </location>
</feature>
<accession>A0A183UDD4</accession>
<dbReference type="AlphaFoldDB" id="A0A183UDD4"/>
<reference evidence="2 3" key="2">
    <citation type="submission" date="2018-11" db="EMBL/GenBank/DDBJ databases">
        <authorList>
            <consortium name="Pathogen Informatics"/>
        </authorList>
    </citation>
    <scope>NUCLEOTIDE SEQUENCE [LARGE SCALE GENOMIC DNA]</scope>
</reference>
<name>A0A183UDD4_TOXCA</name>
<dbReference type="WBParaSite" id="TCNE_0000650401-mRNA-1">
    <property type="protein sequence ID" value="TCNE_0000650401-mRNA-1"/>
    <property type="gene ID" value="TCNE_0000650401"/>
</dbReference>
<evidence type="ECO:0000313" key="4">
    <source>
        <dbReference type="WBParaSite" id="TCNE_0000650401-mRNA-1"/>
    </source>
</evidence>
<evidence type="ECO:0000256" key="1">
    <source>
        <dbReference type="SAM" id="MobiDB-lite"/>
    </source>
</evidence>
<evidence type="ECO:0000313" key="2">
    <source>
        <dbReference type="EMBL" id="VDM37825.1"/>
    </source>
</evidence>
<reference evidence="4" key="1">
    <citation type="submission" date="2016-06" db="UniProtKB">
        <authorList>
            <consortium name="WormBaseParasite"/>
        </authorList>
    </citation>
    <scope>IDENTIFICATION</scope>
</reference>
<feature type="compositionally biased region" description="Low complexity" evidence="1">
    <location>
        <begin position="1"/>
        <end position="19"/>
    </location>
</feature>
<organism evidence="3 4">
    <name type="scientific">Toxocara canis</name>
    <name type="common">Canine roundworm</name>
    <dbReference type="NCBI Taxonomy" id="6265"/>
    <lineage>
        <taxon>Eukaryota</taxon>
        <taxon>Metazoa</taxon>
        <taxon>Ecdysozoa</taxon>
        <taxon>Nematoda</taxon>
        <taxon>Chromadorea</taxon>
        <taxon>Rhabditida</taxon>
        <taxon>Spirurina</taxon>
        <taxon>Ascaridomorpha</taxon>
        <taxon>Ascaridoidea</taxon>
        <taxon>Toxocaridae</taxon>
        <taxon>Toxocara</taxon>
    </lineage>
</organism>
<evidence type="ECO:0000313" key="3">
    <source>
        <dbReference type="Proteomes" id="UP000050794"/>
    </source>
</evidence>
<gene>
    <name evidence="2" type="ORF">TCNE_LOCUS6504</name>
</gene>
<dbReference type="Proteomes" id="UP000050794">
    <property type="component" value="Unassembled WGS sequence"/>
</dbReference>
<keyword evidence="3" id="KW-1185">Reference proteome</keyword>
<dbReference type="EMBL" id="UYWY01019504">
    <property type="protein sequence ID" value="VDM37825.1"/>
    <property type="molecule type" value="Genomic_DNA"/>
</dbReference>
<feature type="region of interest" description="Disordered" evidence="1">
    <location>
        <begin position="57"/>
        <end position="78"/>
    </location>
</feature>
<sequence length="108" mass="12006">MTCNPSEASSEVSDSNESSCFGQYCQTSVGRIKSFFYAVEALIRAAKKMNCFNARVNSRTAEPQSTEPRTALNNRDFTVEPVLPNSETLRTQCCYLMPPAITLNPTRL</sequence>